<dbReference type="PANTHER" id="PTHR45947:SF3">
    <property type="entry name" value="SULFOQUINOVOSYL TRANSFERASE SQD2"/>
    <property type="match status" value="1"/>
</dbReference>
<keyword evidence="1" id="KW-0472">Membrane</keyword>
<dbReference type="InterPro" id="IPR028098">
    <property type="entry name" value="Glyco_trans_4-like_N"/>
</dbReference>
<feature type="non-terminal residue" evidence="3">
    <location>
        <position position="185"/>
    </location>
</feature>
<dbReference type="SUPFAM" id="SSF53756">
    <property type="entry name" value="UDP-Glycosyltransferase/glycogen phosphorylase"/>
    <property type="match status" value="1"/>
</dbReference>
<dbReference type="InterPro" id="IPR050194">
    <property type="entry name" value="Glycosyltransferase_grp1"/>
</dbReference>
<evidence type="ECO:0000313" key="3">
    <source>
        <dbReference type="EMBL" id="GAH62144.1"/>
    </source>
</evidence>
<protein>
    <recommendedName>
        <fullName evidence="2">Glycosyltransferase subfamily 4-like N-terminal domain-containing protein</fullName>
    </recommendedName>
</protein>
<feature type="domain" description="Glycosyltransferase subfamily 4-like N-terminal" evidence="2">
    <location>
        <begin position="18"/>
        <end position="180"/>
    </location>
</feature>
<dbReference type="AlphaFoldDB" id="X1I7S3"/>
<keyword evidence="1" id="KW-0812">Transmembrane</keyword>
<keyword evidence="1" id="KW-1133">Transmembrane helix</keyword>
<dbReference type="PANTHER" id="PTHR45947">
    <property type="entry name" value="SULFOQUINOVOSYL TRANSFERASE SQD2"/>
    <property type="match status" value="1"/>
</dbReference>
<dbReference type="GO" id="GO:0016758">
    <property type="term" value="F:hexosyltransferase activity"/>
    <property type="evidence" value="ECO:0007669"/>
    <property type="project" value="TreeGrafter"/>
</dbReference>
<name>X1I7S3_9ZZZZ</name>
<proteinExistence type="predicted"/>
<evidence type="ECO:0000256" key="1">
    <source>
        <dbReference type="SAM" id="Phobius"/>
    </source>
</evidence>
<feature type="transmembrane region" description="Helical" evidence="1">
    <location>
        <begin position="62"/>
        <end position="81"/>
    </location>
</feature>
<dbReference type="Pfam" id="PF13439">
    <property type="entry name" value="Glyco_transf_4"/>
    <property type="match status" value="1"/>
</dbReference>
<gene>
    <name evidence="3" type="ORF">S03H2_49864</name>
</gene>
<comment type="caution">
    <text evidence="3">The sequence shown here is derived from an EMBL/GenBank/DDBJ whole genome shotgun (WGS) entry which is preliminary data.</text>
</comment>
<dbReference type="Gene3D" id="3.40.50.2000">
    <property type="entry name" value="Glycogen Phosphorylase B"/>
    <property type="match status" value="1"/>
</dbReference>
<dbReference type="EMBL" id="BARU01031533">
    <property type="protein sequence ID" value="GAH62144.1"/>
    <property type="molecule type" value="Genomic_DNA"/>
</dbReference>
<sequence length="185" mass="21005">MKIILVTGMDPSLKGAGVTHIKELTINLRNLGHQVYVFAPFIRDTKKDTDIFKRIPYVNLPFIRTLSFQLFLFFILIYHILRNGVDVIYTRQESILIIPVIIARLVGKPHISEVNGIFAEEAENFLSKLFIFIVAFVERISYALSNKIIAVTSGIKNYIEAKYNIFGDKIVVVGNGANVDLFKPM</sequence>
<evidence type="ECO:0000259" key="2">
    <source>
        <dbReference type="Pfam" id="PF13439"/>
    </source>
</evidence>
<reference evidence="3" key="1">
    <citation type="journal article" date="2014" name="Front. Microbiol.">
        <title>High frequency of phylogenetically diverse reductive dehalogenase-homologous genes in deep subseafloor sedimentary metagenomes.</title>
        <authorList>
            <person name="Kawai M."/>
            <person name="Futagami T."/>
            <person name="Toyoda A."/>
            <person name="Takaki Y."/>
            <person name="Nishi S."/>
            <person name="Hori S."/>
            <person name="Arai W."/>
            <person name="Tsubouchi T."/>
            <person name="Morono Y."/>
            <person name="Uchiyama I."/>
            <person name="Ito T."/>
            <person name="Fujiyama A."/>
            <person name="Inagaki F."/>
            <person name="Takami H."/>
        </authorList>
    </citation>
    <scope>NUCLEOTIDE SEQUENCE</scope>
    <source>
        <strain evidence="3">Expedition CK06-06</strain>
    </source>
</reference>
<organism evidence="3">
    <name type="scientific">marine sediment metagenome</name>
    <dbReference type="NCBI Taxonomy" id="412755"/>
    <lineage>
        <taxon>unclassified sequences</taxon>
        <taxon>metagenomes</taxon>
        <taxon>ecological metagenomes</taxon>
    </lineage>
</organism>
<accession>X1I7S3</accession>